<geneLocation type="plasmid" evidence="1 2">
    <name>pAtS4b</name>
</geneLocation>
<organism evidence="1 2">
    <name type="scientific">Allorhizobium ampelinum (strain ATCC BAA-846 / DSM 112012 / S4)</name>
    <name type="common">Agrobacterium vitis (strain S4)</name>
    <dbReference type="NCBI Taxonomy" id="311402"/>
    <lineage>
        <taxon>Bacteria</taxon>
        <taxon>Pseudomonadati</taxon>
        <taxon>Pseudomonadota</taxon>
        <taxon>Alphaproteobacteria</taxon>
        <taxon>Hyphomicrobiales</taxon>
        <taxon>Rhizobiaceae</taxon>
        <taxon>Rhizobium/Agrobacterium group</taxon>
        <taxon>Allorhizobium</taxon>
        <taxon>Allorhizobium ampelinum</taxon>
    </lineage>
</organism>
<dbReference type="Proteomes" id="UP000001596">
    <property type="component" value="Plasmid pAtS4b"/>
</dbReference>
<keyword evidence="1" id="KW-0614">Plasmid</keyword>
<dbReference type="PROSITE" id="PS51257">
    <property type="entry name" value="PROKAR_LIPOPROTEIN"/>
    <property type="match status" value="1"/>
</dbReference>
<protein>
    <recommendedName>
        <fullName evidence="3">Lipoprotein</fullName>
    </recommendedName>
</protein>
<proteinExistence type="predicted"/>
<dbReference type="HOGENOM" id="CLU_1340905_0_0_5"/>
<dbReference type="KEGG" id="avi:Avi_9646"/>
<keyword evidence="2" id="KW-1185">Reference proteome</keyword>
<dbReference type="AlphaFoldDB" id="B9K3A3"/>
<dbReference type="EMBL" id="CP000635">
    <property type="protein sequence ID" value="ACM39351.1"/>
    <property type="molecule type" value="Genomic_DNA"/>
</dbReference>
<evidence type="ECO:0000313" key="1">
    <source>
        <dbReference type="EMBL" id="ACM39351.1"/>
    </source>
</evidence>
<evidence type="ECO:0008006" key="3">
    <source>
        <dbReference type="Google" id="ProtNLM"/>
    </source>
</evidence>
<sequence>MPILSRKGLQLPVIIGVAALLSGCVLPERLDATIVMTGYRYHAVLEGRVAEPRTVGALAKGQAIPPNHEAQMKAQEAPALALPGMTRFAYVSQGRYDVAMKVDGELTEAAPVVGFPNTRGGSHNFLTIRREADGTIVISSPEVPVNALADLNAVGLQASGKISIEFDGKVLGSNADDQTRRGLHVWNRKDWEDRVLLKLDPDGR</sequence>
<evidence type="ECO:0000313" key="2">
    <source>
        <dbReference type="Proteomes" id="UP000001596"/>
    </source>
</evidence>
<reference evidence="1 2" key="1">
    <citation type="journal article" date="2009" name="J. Bacteriol.">
        <title>Genome sequences of three Agrobacterium biovars help elucidate the evolution of multichromosome genomes in bacteria.</title>
        <authorList>
            <person name="Slater S.C."/>
            <person name="Goldman B.S."/>
            <person name="Goodner B."/>
            <person name="Setubal J.C."/>
            <person name="Farrand S.K."/>
            <person name="Nester E.W."/>
            <person name="Burr T.J."/>
            <person name="Banta L."/>
            <person name="Dickerman A.W."/>
            <person name="Paulsen I."/>
            <person name="Otten L."/>
            <person name="Suen G."/>
            <person name="Welch R."/>
            <person name="Almeida N.F."/>
            <person name="Arnold F."/>
            <person name="Burton O.T."/>
            <person name="Du Z."/>
            <person name="Ewing A."/>
            <person name="Godsy E."/>
            <person name="Heisel S."/>
            <person name="Houmiel K.L."/>
            <person name="Jhaveri J."/>
            <person name="Lu J."/>
            <person name="Miller N.M."/>
            <person name="Norton S."/>
            <person name="Chen Q."/>
            <person name="Phoolcharoen W."/>
            <person name="Ohlin V."/>
            <person name="Ondrusek D."/>
            <person name="Pride N."/>
            <person name="Stricklin S.L."/>
            <person name="Sun J."/>
            <person name="Wheeler C."/>
            <person name="Wilson L."/>
            <person name="Zhu H."/>
            <person name="Wood D.W."/>
        </authorList>
    </citation>
    <scope>NUCLEOTIDE SEQUENCE [LARGE SCALE GENOMIC DNA]</scope>
    <source>
        <strain evidence="2">S4 / ATCC BAA-846</strain>
        <plasmid evidence="1 2">pAtS4b</plasmid>
    </source>
</reference>
<name>B9K3A3_ALLAM</name>
<dbReference type="RefSeq" id="WP_012655110.1">
    <property type="nucleotide sequence ID" value="NC_011991.1"/>
</dbReference>
<gene>
    <name evidence="1" type="ordered locus">Avi_9646</name>
</gene>
<accession>B9K3A3</accession>